<dbReference type="STRING" id="153971.AWC19_05050"/>
<protein>
    <submittedName>
        <fullName evidence="1">Uncharacterized protein</fullName>
    </submittedName>
</protein>
<organism evidence="1 2">
    <name type="scientific">Mycobacterium palustre</name>
    <dbReference type="NCBI Taxonomy" id="153971"/>
    <lineage>
        <taxon>Bacteria</taxon>
        <taxon>Bacillati</taxon>
        <taxon>Actinomycetota</taxon>
        <taxon>Actinomycetes</taxon>
        <taxon>Mycobacteriales</taxon>
        <taxon>Mycobacteriaceae</taxon>
        <taxon>Mycobacterium</taxon>
        <taxon>Mycobacterium simiae complex</taxon>
    </lineage>
</organism>
<dbReference type="AlphaFoldDB" id="A0A1X1ZRV4"/>
<gene>
    <name evidence="1" type="ORF">AWC19_05050</name>
</gene>
<evidence type="ECO:0000313" key="1">
    <source>
        <dbReference type="EMBL" id="ORW26134.1"/>
    </source>
</evidence>
<accession>A0A1X1ZRV4</accession>
<sequence>MGREVSAEPVLITEQQVMFATAGGSAAHGAAARRGWIALLRQRVSLWSAGRREPPRHYPRLRPSYIERAAMAREMERL</sequence>
<evidence type="ECO:0000313" key="2">
    <source>
        <dbReference type="Proteomes" id="UP000193529"/>
    </source>
</evidence>
<dbReference type="Proteomes" id="UP000193529">
    <property type="component" value="Unassembled WGS sequence"/>
</dbReference>
<comment type="caution">
    <text evidence="1">The sequence shown here is derived from an EMBL/GenBank/DDBJ whole genome shotgun (WGS) entry which is preliminary data.</text>
</comment>
<reference evidence="1 2" key="1">
    <citation type="submission" date="2016-01" db="EMBL/GenBank/DDBJ databases">
        <title>The new phylogeny of the genus Mycobacterium.</title>
        <authorList>
            <person name="Tarcisio F."/>
            <person name="Conor M."/>
            <person name="Antonella G."/>
            <person name="Elisabetta G."/>
            <person name="Giulia F.S."/>
            <person name="Sara T."/>
            <person name="Anna F."/>
            <person name="Clotilde B."/>
            <person name="Roberto B."/>
            <person name="Veronica D.S."/>
            <person name="Fabio R."/>
            <person name="Monica P."/>
            <person name="Olivier J."/>
            <person name="Enrico T."/>
            <person name="Nicola S."/>
        </authorList>
    </citation>
    <scope>NUCLEOTIDE SEQUENCE [LARGE SCALE GENOMIC DNA]</scope>
    <source>
        <strain evidence="1 2">DSM 44572</strain>
    </source>
</reference>
<name>A0A1X1ZRV4_9MYCO</name>
<keyword evidence="2" id="KW-1185">Reference proteome</keyword>
<dbReference type="EMBL" id="LQPJ01000089">
    <property type="protein sequence ID" value="ORW26134.1"/>
    <property type="molecule type" value="Genomic_DNA"/>
</dbReference>
<proteinExistence type="predicted"/>